<evidence type="ECO:0000313" key="8">
    <source>
        <dbReference type="EMBL" id="SHK65413.1"/>
    </source>
</evidence>
<evidence type="ECO:0000256" key="5">
    <source>
        <dbReference type="ARBA" id="ARBA00023012"/>
    </source>
</evidence>
<organism evidence="7 9">
    <name type="scientific">Haladaptatus paucihalophilus DX253</name>
    <dbReference type="NCBI Taxonomy" id="797209"/>
    <lineage>
        <taxon>Archaea</taxon>
        <taxon>Methanobacteriati</taxon>
        <taxon>Methanobacteriota</taxon>
        <taxon>Stenosarchaea group</taxon>
        <taxon>Halobacteria</taxon>
        <taxon>Halobacteriales</taxon>
        <taxon>Haladaptataceae</taxon>
        <taxon>Haladaptatus</taxon>
    </lineage>
</organism>
<keyword evidence="3" id="KW-0808">Transferase</keyword>
<comment type="catalytic activity">
    <reaction evidence="1">
        <text>ATP + protein L-histidine = ADP + protein N-phospho-L-histidine.</text>
        <dbReference type="EC" id="2.7.13.3"/>
    </reaction>
</comment>
<dbReference type="STRING" id="797209.GCA_000376445_01719"/>
<gene>
    <name evidence="8" type="ORF">SAMN05444342_1991</name>
    <name evidence="7" type="ORF">ZOD2009_02480</name>
</gene>
<dbReference type="Pfam" id="PF01590">
    <property type="entry name" value="GAF"/>
    <property type="match status" value="1"/>
</dbReference>
<reference evidence="10" key="2">
    <citation type="submission" date="2016-11" db="EMBL/GenBank/DDBJ databases">
        <authorList>
            <person name="Varghese N."/>
            <person name="Submissions S."/>
        </authorList>
    </citation>
    <scope>NUCLEOTIDE SEQUENCE [LARGE SCALE GENOMIC DNA]</scope>
    <source>
        <strain evidence="10">DX253</strain>
    </source>
</reference>
<dbReference type="Gene3D" id="3.30.450.40">
    <property type="match status" value="1"/>
</dbReference>
<reference evidence="7 9" key="1">
    <citation type="journal article" date="2014" name="ISME J.">
        <title>Trehalose/2-sulfotrehalose biosynthesis and glycine-betaine uptake are widely spread mechanisms for osmoadaptation in the Halobacteriales.</title>
        <authorList>
            <person name="Youssef N.H."/>
            <person name="Savage-Ashlock K.N."/>
            <person name="McCully A.L."/>
            <person name="Luedtke B."/>
            <person name="Shaw E.I."/>
            <person name="Hoff W.D."/>
            <person name="Elshahed M.S."/>
        </authorList>
    </citation>
    <scope>NUCLEOTIDE SEQUENCE [LARGE SCALE GENOMIC DNA]</scope>
    <source>
        <strain evidence="7 9">DX253</strain>
    </source>
</reference>
<sequence length="385" mass="42975">MDKDKRTEHAGLEADSKRDDPVLTDIYRVITDTGRSFERKVEALLEIGRDVLGTEFCALSAVDGEEYVFEFVHDPTDETEAGDVVPVAETNCQRTIDTGQTVALADIAAEAPEMTSRAGFTDMGVRCYIGTPVVIDDDVYGTVCFYDNQNRIEEFTQWEITLVELIGKWIGDELERDRREAELTRRRNRLAEFETTVTHDLRTPIHVAQAYVEFARKEHDTEHLDGIEDALDRIEALIDDARSLTDAEANDIDATAVDLEHVVVDAWVTTANDTITLEVEDGLEPVVGSHSHLQRAFENLIRNTVEHADTGATIRVGTLPDRPGFYFEDDGHRLSTDEHGQVFHPNGTDDDTGLGTVREIIDAHGWSIAVTDGTNDGVRFEIDDV</sequence>
<dbReference type="PROSITE" id="PS50109">
    <property type="entry name" value="HIS_KIN"/>
    <property type="match status" value="1"/>
</dbReference>
<proteinExistence type="predicted"/>
<dbReference type="InterPro" id="IPR050736">
    <property type="entry name" value="Sensor_HK_Regulatory"/>
</dbReference>
<dbReference type="eggNOG" id="arCOG02369">
    <property type="taxonomic scope" value="Archaea"/>
</dbReference>
<dbReference type="PANTHER" id="PTHR43711">
    <property type="entry name" value="TWO-COMPONENT HISTIDINE KINASE"/>
    <property type="match status" value="1"/>
</dbReference>
<dbReference type="SUPFAM" id="SSF47384">
    <property type="entry name" value="Homodimeric domain of signal transducing histidine kinase"/>
    <property type="match status" value="1"/>
</dbReference>
<dbReference type="SMART" id="SM00387">
    <property type="entry name" value="HATPase_c"/>
    <property type="match status" value="1"/>
</dbReference>
<dbReference type="Proteomes" id="UP000184203">
    <property type="component" value="Unassembled WGS sequence"/>
</dbReference>
<dbReference type="EMBL" id="FRAN01000002">
    <property type="protein sequence ID" value="SHK65413.1"/>
    <property type="molecule type" value="Genomic_DNA"/>
</dbReference>
<dbReference type="PATRIC" id="fig|797209.4.peg.481"/>
<feature type="domain" description="Histidine kinase" evidence="6">
    <location>
        <begin position="196"/>
        <end position="385"/>
    </location>
</feature>
<keyword evidence="10" id="KW-1185">Reference proteome</keyword>
<dbReference type="EMBL" id="AEMG01000002">
    <property type="protein sequence ID" value="EFW93973.1"/>
    <property type="molecule type" value="Genomic_DNA"/>
</dbReference>
<dbReference type="CDD" id="cd00082">
    <property type="entry name" value="HisKA"/>
    <property type="match status" value="1"/>
</dbReference>
<evidence type="ECO:0000313" key="9">
    <source>
        <dbReference type="Proteomes" id="UP000003751"/>
    </source>
</evidence>
<evidence type="ECO:0000256" key="2">
    <source>
        <dbReference type="ARBA" id="ARBA00012438"/>
    </source>
</evidence>
<dbReference type="Pfam" id="PF00512">
    <property type="entry name" value="HisKA"/>
    <property type="match status" value="1"/>
</dbReference>
<name>E7QP57_HALPU</name>
<evidence type="ECO:0000256" key="4">
    <source>
        <dbReference type="ARBA" id="ARBA00022777"/>
    </source>
</evidence>
<dbReference type="InterPro" id="IPR036097">
    <property type="entry name" value="HisK_dim/P_sf"/>
</dbReference>
<evidence type="ECO:0000313" key="7">
    <source>
        <dbReference type="EMBL" id="EFW93973.1"/>
    </source>
</evidence>
<dbReference type="InterPro" id="IPR005467">
    <property type="entry name" value="His_kinase_dom"/>
</dbReference>
<dbReference type="SMART" id="SM00065">
    <property type="entry name" value="GAF"/>
    <property type="match status" value="1"/>
</dbReference>
<dbReference type="GO" id="GO:0000155">
    <property type="term" value="F:phosphorelay sensor kinase activity"/>
    <property type="evidence" value="ECO:0007669"/>
    <property type="project" value="InterPro"/>
</dbReference>
<dbReference type="SMART" id="SM00388">
    <property type="entry name" value="HisKA"/>
    <property type="match status" value="1"/>
</dbReference>
<keyword evidence="5" id="KW-0902">Two-component regulatory system</keyword>
<dbReference type="Gene3D" id="1.10.287.130">
    <property type="match status" value="1"/>
</dbReference>
<evidence type="ECO:0000256" key="3">
    <source>
        <dbReference type="ARBA" id="ARBA00022679"/>
    </source>
</evidence>
<reference evidence="8" key="3">
    <citation type="submission" date="2016-11" db="EMBL/GenBank/DDBJ databases">
        <authorList>
            <person name="Jaros S."/>
            <person name="Januszkiewicz K."/>
            <person name="Wedrychowicz H."/>
        </authorList>
    </citation>
    <scope>NUCLEOTIDE SEQUENCE [LARGE SCALE GENOMIC DNA]</scope>
    <source>
        <strain evidence="8">DX253</strain>
    </source>
</reference>
<dbReference type="Pfam" id="PF02518">
    <property type="entry name" value="HATPase_c"/>
    <property type="match status" value="1"/>
</dbReference>
<dbReference type="InterPro" id="IPR003661">
    <property type="entry name" value="HisK_dim/P_dom"/>
</dbReference>
<dbReference type="InterPro" id="IPR029016">
    <property type="entry name" value="GAF-like_dom_sf"/>
</dbReference>
<dbReference type="EC" id="2.7.13.3" evidence="2"/>
<dbReference type="AlphaFoldDB" id="E7QP57"/>
<evidence type="ECO:0000256" key="1">
    <source>
        <dbReference type="ARBA" id="ARBA00000085"/>
    </source>
</evidence>
<dbReference type="PANTHER" id="PTHR43711:SF1">
    <property type="entry name" value="HISTIDINE KINASE 1"/>
    <property type="match status" value="1"/>
</dbReference>
<evidence type="ECO:0000259" key="6">
    <source>
        <dbReference type="PROSITE" id="PS50109"/>
    </source>
</evidence>
<dbReference type="InterPro" id="IPR003594">
    <property type="entry name" value="HATPase_dom"/>
</dbReference>
<accession>E7QP57</accession>
<dbReference type="OrthoDB" id="342253at2157"/>
<dbReference type="Proteomes" id="UP000003751">
    <property type="component" value="Unassembled WGS sequence"/>
</dbReference>
<dbReference type="RefSeq" id="WP_007976683.1">
    <property type="nucleotide sequence ID" value="NZ_AEMG01000002.1"/>
</dbReference>
<dbReference type="InterPro" id="IPR036890">
    <property type="entry name" value="HATPase_C_sf"/>
</dbReference>
<evidence type="ECO:0000313" key="10">
    <source>
        <dbReference type="Proteomes" id="UP000184203"/>
    </source>
</evidence>
<dbReference type="SUPFAM" id="SSF55781">
    <property type="entry name" value="GAF domain-like"/>
    <property type="match status" value="1"/>
</dbReference>
<dbReference type="InterPro" id="IPR003018">
    <property type="entry name" value="GAF"/>
</dbReference>
<dbReference type="Gene3D" id="3.30.565.10">
    <property type="entry name" value="Histidine kinase-like ATPase, C-terminal domain"/>
    <property type="match status" value="1"/>
</dbReference>
<dbReference type="SUPFAM" id="SSF55874">
    <property type="entry name" value="ATPase domain of HSP90 chaperone/DNA topoisomerase II/histidine kinase"/>
    <property type="match status" value="1"/>
</dbReference>
<protein>
    <recommendedName>
        <fullName evidence="2">histidine kinase</fullName>
        <ecNumber evidence="2">2.7.13.3</ecNumber>
    </recommendedName>
</protein>
<keyword evidence="4 7" id="KW-0418">Kinase</keyword>